<proteinExistence type="predicted"/>
<evidence type="ECO:0000256" key="1">
    <source>
        <dbReference type="SAM" id="MobiDB-lite"/>
    </source>
</evidence>
<dbReference type="PANTHER" id="PTHR33474:SF28">
    <property type="entry name" value="OS01G0815400 PROTEIN"/>
    <property type="match status" value="1"/>
</dbReference>
<reference evidence="4" key="1">
    <citation type="journal article" date="2018" name="Gigascience">
        <title>Genome assembly of the Pink Ipe (Handroanthus impetiginosus, Bignoniaceae), a highly valued, ecologically keystone Neotropical timber forest tree.</title>
        <authorList>
            <person name="Silva-Junior O.B."/>
            <person name="Grattapaglia D."/>
            <person name="Novaes E."/>
            <person name="Collevatti R.G."/>
        </authorList>
    </citation>
    <scope>NUCLEOTIDE SEQUENCE [LARGE SCALE GENOMIC DNA]</scope>
    <source>
        <strain evidence="4">cv. UFG-1</strain>
    </source>
</reference>
<organism evidence="3 4">
    <name type="scientific">Handroanthus impetiginosus</name>
    <dbReference type="NCBI Taxonomy" id="429701"/>
    <lineage>
        <taxon>Eukaryota</taxon>
        <taxon>Viridiplantae</taxon>
        <taxon>Streptophyta</taxon>
        <taxon>Embryophyta</taxon>
        <taxon>Tracheophyta</taxon>
        <taxon>Spermatophyta</taxon>
        <taxon>Magnoliopsida</taxon>
        <taxon>eudicotyledons</taxon>
        <taxon>Gunneridae</taxon>
        <taxon>Pentapetalae</taxon>
        <taxon>asterids</taxon>
        <taxon>lamiids</taxon>
        <taxon>Lamiales</taxon>
        <taxon>Bignoniaceae</taxon>
        <taxon>Crescentiina</taxon>
        <taxon>Tabebuia alliance</taxon>
        <taxon>Handroanthus</taxon>
    </lineage>
</organism>
<evidence type="ECO:0000313" key="4">
    <source>
        <dbReference type="Proteomes" id="UP000231279"/>
    </source>
</evidence>
<dbReference type="EMBL" id="NKXS01001780">
    <property type="protein sequence ID" value="PIN16914.1"/>
    <property type="molecule type" value="Genomic_DNA"/>
</dbReference>
<feature type="chain" id="PRO_5013594078" evidence="2">
    <location>
        <begin position="24"/>
        <end position="87"/>
    </location>
</feature>
<dbReference type="STRING" id="429701.A0A2G9HHC8"/>
<evidence type="ECO:0000256" key="2">
    <source>
        <dbReference type="SAM" id="SignalP"/>
    </source>
</evidence>
<dbReference type="PANTHER" id="PTHR33474">
    <property type="entry name" value="TRANSMEMBRANE PROTEIN"/>
    <property type="match status" value="1"/>
</dbReference>
<gene>
    <name evidence="3" type="ORF">CDL12_10438</name>
</gene>
<protein>
    <submittedName>
        <fullName evidence="3">Uncharacterized protein</fullName>
    </submittedName>
</protein>
<keyword evidence="2" id="KW-0732">Signal</keyword>
<dbReference type="Proteomes" id="UP000231279">
    <property type="component" value="Unassembled WGS sequence"/>
</dbReference>
<dbReference type="OrthoDB" id="693939at2759"/>
<evidence type="ECO:0000313" key="3">
    <source>
        <dbReference type="EMBL" id="PIN16914.1"/>
    </source>
</evidence>
<keyword evidence="4" id="KW-1185">Reference proteome</keyword>
<feature type="signal peptide" evidence="2">
    <location>
        <begin position="1"/>
        <end position="23"/>
    </location>
</feature>
<accession>A0A2G9HHC8</accession>
<name>A0A2G9HHC8_9LAMI</name>
<feature type="region of interest" description="Disordered" evidence="1">
    <location>
        <begin position="66"/>
        <end position="87"/>
    </location>
</feature>
<sequence>MAFRRQRFTEVLLLFLLLEAAAAVPTSRSLKAAKDPGSVGNFHTQDVMGTGKDDWVSKLQGRMNLELEDYPGTGANNNHDPKTPGRI</sequence>
<dbReference type="AlphaFoldDB" id="A0A2G9HHC8"/>
<comment type="caution">
    <text evidence="3">The sequence shown here is derived from an EMBL/GenBank/DDBJ whole genome shotgun (WGS) entry which is preliminary data.</text>
</comment>